<evidence type="ECO:0000256" key="1">
    <source>
        <dbReference type="ARBA" id="ARBA00004413"/>
    </source>
</evidence>
<evidence type="ECO:0000256" key="9">
    <source>
        <dbReference type="ARBA" id="ARBA00023136"/>
    </source>
</evidence>
<gene>
    <name evidence="11" type="ordered locus">Turpa_4025</name>
</gene>
<keyword evidence="4" id="KW-0813">Transport</keyword>
<sequence>MKKFKFHLEGYLKVKKVKEQQKLGELAQVMGKVNVYRERQQAFDSEYNSMLQAQRTEFVSKPVPITDLRNMYEYLGALRLRKDTATRQIAELEPELAAKRDAYNSARKERRVIEIMRERRFADFKAAVEKEEMQFFDEANQLRRKTP</sequence>
<proteinExistence type="inferred from homology"/>
<evidence type="ECO:0000256" key="7">
    <source>
        <dbReference type="ARBA" id="ARBA00022795"/>
    </source>
</evidence>
<keyword evidence="10" id="KW-1006">Bacterial flagellum protein export</keyword>
<evidence type="ECO:0000313" key="12">
    <source>
        <dbReference type="Proteomes" id="UP000006048"/>
    </source>
</evidence>
<dbReference type="InterPro" id="IPR053716">
    <property type="entry name" value="Flag_assembly_chemotaxis_eff"/>
</dbReference>
<evidence type="ECO:0000256" key="4">
    <source>
        <dbReference type="ARBA" id="ARBA00022448"/>
    </source>
</evidence>
<dbReference type="KEGG" id="tpx:Turpa_4025"/>
<comment type="similarity">
    <text evidence="2">Belongs to the FliJ family.</text>
</comment>
<reference evidence="11 12" key="1">
    <citation type="submission" date="2012-06" db="EMBL/GenBank/DDBJ databases">
        <title>The complete chromosome of genome of Turneriella parva DSM 21527.</title>
        <authorList>
            <consortium name="US DOE Joint Genome Institute (JGI-PGF)"/>
            <person name="Lucas S."/>
            <person name="Han J."/>
            <person name="Lapidus A."/>
            <person name="Bruce D."/>
            <person name="Goodwin L."/>
            <person name="Pitluck S."/>
            <person name="Peters L."/>
            <person name="Kyrpides N."/>
            <person name="Mavromatis K."/>
            <person name="Ivanova N."/>
            <person name="Mikhailova N."/>
            <person name="Chertkov O."/>
            <person name="Detter J.C."/>
            <person name="Tapia R."/>
            <person name="Han C."/>
            <person name="Land M."/>
            <person name="Hauser L."/>
            <person name="Markowitz V."/>
            <person name="Cheng J.-F."/>
            <person name="Hugenholtz P."/>
            <person name="Woyke T."/>
            <person name="Wu D."/>
            <person name="Gronow S."/>
            <person name="Wellnitz S."/>
            <person name="Brambilla E."/>
            <person name="Klenk H.-P."/>
            <person name="Eisen J.A."/>
        </authorList>
    </citation>
    <scope>NUCLEOTIDE SEQUENCE [LARGE SCALE GENOMIC DNA]</scope>
    <source>
        <strain evidence="12">ATCC BAA-1111 / DSM 21527 / NCTC 11395 / H</strain>
    </source>
</reference>
<keyword evidence="11" id="KW-0966">Cell projection</keyword>
<dbReference type="GO" id="GO:0005886">
    <property type="term" value="C:plasma membrane"/>
    <property type="evidence" value="ECO:0007669"/>
    <property type="project" value="UniProtKB-SubCell"/>
</dbReference>
<keyword evidence="5" id="KW-1003">Cell membrane</keyword>
<keyword evidence="8" id="KW-0653">Protein transport</keyword>
<evidence type="ECO:0000256" key="6">
    <source>
        <dbReference type="ARBA" id="ARBA00022500"/>
    </source>
</evidence>
<keyword evidence="7" id="KW-1005">Bacterial flagellum biogenesis</keyword>
<dbReference type="HOGENOM" id="CLU_1767258_0_0_12"/>
<dbReference type="GO" id="GO:0071973">
    <property type="term" value="P:bacterial-type flagellum-dependent cell motility"/>
    <property type="evidence" value="ECO:0007669"/>
    <property type="project" value="InterPro"/>
</dbReference>
<name>I4BBK2_TURPD</name>
<dbReference type="GO" id="GO:0015031">
    <property type="term" value="P:protein transport"/>
    <property type="evidence" value="ECO:0007669"/>
    <property type="project" value="UniProtKB-KW"/>
</dbReference>
<dbReference type="Gene3D" id="1.10.287.1700">
    <property type="match status" value="1"/>
</dbReference>
<comment type="subcellular location">
    <subcellularLocation>
        <location evidence="1">Cell membrane</location>
        <topology evidence="1">Peripheral membrane protein</topology>
        <orientation evidence="1">Cytoplasmic side</orientation>
    </subcellularLocation>
</comment>
<dbReference type="AlphaFoldDB" id="I4BBK2"/>
<dbReference type="NCBIfam" id="TIGR02473">
    <property type="entry name" value="flagell_FliJ"/>
    <property type="match status" value="1"/>
</dbReference>
<dbReference type="Pfam" id="PF02050">
    <property type="entry name" value="FliJ"/>
    <property type="match status" value="1"/>
</dbReference>
<keyword evidence="12" id="KW-1185">Reference proteome</keyword>
<organism evidence="11 12">
    <name type="scientific">Turneriella parva (strain ATCC BAA-1111 / DSM 21527 / NCTC 11395 / H)</name>
    <name type="common">Leptospira parva</name>
    <dbReference type="NCBI Taxonomy" id="869212"/>
    <lineage>
        <taxon>Bacteria</taxon>
        <taxon>Pseudomonadati</taxon>
        <taxon>Spirochaetota</taxon>
        <taxon>Spirochaetia</taxon>
        <taxon>Leptospirales</taxon>
        <taxon>Leptospiraceae</taxon>
        <taxon>Turneriella</taxon>
    </lineage>
</organism>
<dbReference type="STRING" id="869212.Turpa_4025"/>
<keyword evidence="9" id="KW-0472">Membrane</keyword>
<keyword evidence="6" id="KW-0145">Chemotaxis</keyword>
<accession>I4BBK2</accession>
<evidence type="ECO:0000256" key="3">
    <source>
        <dbReference type="ARBA" id="ARBA00020392"/>
    </source>
</evidence>
<protein>
    <recommendedName>
        <fullName evidence="3">Flagellar FliJ protein</fullName>
    </recommendedName>
</protein>
<evidence type="ECO:0000256" key="10">
    <source>
        <dbReference type="ARBA" id="ARBA00023225"/>
    </source>
</evidence>
<keyword evidence="11" id="KW-0282">Flagellum</keyword>
<dbReference type="Proteomes" id="UP000006048">
    <property type="component" value="Chromosome"/>
</dbReference>
<dbReference type="RefSeq" id="WP_014805135.1">
    <property type="nucleotide sequence ID" value="NC_018020.1"/>
</dbReference>
<dbReference type="EMBL" id="CP002959">
    <property type="protein sequence ID" value="AFM14659.1"/>
    <property type="molecule type" value="Genomic_DNA"/>
</dbReference>
<dbReference type="InterPro" id="IPR012823">
    <property type="entry name" value="Flagell_FliJ"/>
</dbReference>
<evidence type="ECO:0000256" key="2">
    <source>
        <dbReference type="ARBA" id="ARBA00010004"/>
    </source>
</evidence>
<evidence type="ECO:0000313" key="11">
    <source>
        <dbReference type="EMBL" id="AFM14659.1"/>
    </source>
</evidence>
<dbReference type="GO" id="GO:0006935">
    <property type="term" value="P:chemotaxis"/>
    <property type="evidence" value="ECO:0007669"/>
    <property type="project" value="UniProtKB-KW"/>
</dbReference>
<keyword evidence="11" id="KW-0969">Cilium</keyword>
<evidence type="ECO:0000256" key="5">
    <source>
        <dbReference type="ARBA" id="ARBA00022475"/>
    </source>
</evidence>
<dbReference type="GO" id="GO:0044781">
    <property type="term" value="P:bacterial-type flagellum organization"/>
    <property type="evidence" value="ECO:0007669"/>
    <property type="project" value="UniProtKB-KW"/>
</dbReference>
<dbReference type="GO" id="GO:0009288">
    <property type="term" value="C:bacterial-type flagellum"/>
    <property type="evidence" value="ECO:0007669"/>
    <property type="project" value="InterPro"/>
</dbReference>
<evidence type="ECO:0000256" key="8">
    <source>
        <dbReference type="ARBA" id="ARBA00022927"/>
    </source>
</evidence>